<comment type="cofactor">
    <cofactor evidence="1 5">
        <name>pyridoxal 5'-phosphate</name>
        <dbReference type="ChEBI" id="CHEBI:597326"/>
    </cofactor>
</comment>
<organism evidence="6 7">
    <name type="scientific">Stella humosa</name>
    <dbReference type="NCBI Taxonomy" id="94"/>
    <lineage>
        <taxon>Bacteria</taxon>
        <taxon>Pseudomonadati</taxon>
        <taxon>Pseudomonadota</taxon>
        <taxon>Alphaproteobacteria</taxon>
        <taxon>Rhodospirillales</taxon>
        <taxon>Stellaceae</taxon>
        <taxon>Stella</taxon>
    </lineage>
</organism>
<evidence type="ECO:0000256" key="4">
    <source>
        <dbReference type="PIRSR" id="PIRSR001434-2"/>
    </source>
</evidence>
<evidence type="ECO:0000256" key="5">
    <source>
        <dbReference type="RuleBase" id="RU362118"/>
    </source>
</evidence>
<gene>
    <name evidence="6" type="ORF">EDC65_3183</name>
</gene>
<dbReference type="InterPro" id="IPR015421">
    <property type="entry name" value="PyrdxlP-dep_Trfase_major"/>
</dbReference>
<feature type="modified residue" description="N6-(pyridoxal phosphate)lysine" evidence="4">
    <location>
        <position position="196"/>
    </location>
</feature>
<dbReference type="PANTHER" id="PTHR11808">
    <property type="entry name" value="TRANS-SULFURATION ENZYME FAMILY MEMBER"/>
    <property type="match status" value="1"/>
</dbReference>
<dbReference type="InterPro" id="IPR054542">
    <property type="entry name" value="Cys_met_metab_PP"/>
</dbReference>
<evidence type="ECO:0000313" key="6">
    <source>
        <dbReference type="EMBL" id="ROP91317.1"/>
    </source>
</evidence>
<dbReference type="RefSeq" id="WP_123691093.1">
    <property type="nucleotide sequence ID" value="NZ_AP019700.1"/>
</dbReference>
<dbReference type="PANTHER" id="PTHR11808:SF15">
    <property type="entry name" value="CYSTATHIONINE GAMMA-LYASE"/>
    <property type="match status" value="1"/>
</dbReference>
<dbReference type="GO" id="GO:0030170">
    <property type="term" value="F:pyridoxal phosphate binding"/>
    <property type="evidence" value="ECO:0007669"/>
    <property type="project" value="InterPro"/>
</dbReference>
<keyword evidence="3 4" id="KW-0663">Pyridoxal phosphate</keyword>
<dbReference type="SUPFAM" id="SSF53383">
    <property type="entry name" value="PLP-dependent transferases"/>
    <property type="match status" value="1"/>
</dbReference>
<dbReference type="Gene3D" id="3.40.640.10">
    <property type="entry name" value="Type I PLP-dependent aspartate aminotransferase-like (Major domain)"/>
    <property type="match status" value="1"/>
</dbReference>
<dbReference type="InterPro" id="IPR015424">
    <property type="entry name" value="PyrdxlP-dep_Trfase"/>
</dbReference>
<dbReference type="InterPro" id="IPR015422">
    <property type="entry name" value="PyrdxlP-dep_Trfase_small"/>
</dbReference>
<dbReference type="GO" id="GO:0019343">
    <property type="term" value="P:cysteine biosynthetic process via cystathionine"/>
    <property type="evidence" value="ECO:0007669"/>
    <property type="project" value="TreeGrafter"/>
</dbReference>
<proteinExistence type="inferred from homology"/>
<dbReference type="Gene3D" id="3.90.1150.10">
    <property type="entry name" value="Aspartate Aminotransferase, domain 1"/>
    <property type="match status" value="1"/>
</dbReference>
<comment type="similarity">
    <text evidence="2 5">Belongs to the trans-sulfuration enzymes family.</text>
</comment>
<evidence type="ECO:0000313" key="7">
    <source>
        <dbReference type="Proteomes" id="UP000278222"/>
    </source>
</evidence>
<reference evidence="6 7" key="1">
    <citation type="submission" date="2018-11" db="EMBL/GenBank/DDBJ databases">
        <title>Genomic Encyclopedia of Type Strains, Phase IV (KMG-IV): sequencing the most valuable type-strain genomes for metagenomic binning, comparative biology and taxonomic classification.</title>
        <authorList>
            <person name="Goeker M."/>
        </authorList>
    </citation>
    <scope>NUCLEOTIDE SEQUENCE [LARGE SCALE GENOMIC DNA]</scope>
    <source>
        <strain evidence="6 7">DSM 5900</strain>
    </source>
</reference>
<evidence type="ECO:0000256" key="1">
    <source>
        <dbReference type="ARBA" id="ARBA00001933"/>
    </source>
</evidence>
<dbReference type="Pfam" id="PF01053">
    <property type="entry name" value="Cys_Met_Meta_PP"/>
    <property type="match status" value="1"/>
</dbReference>
<dbReference type="EMBL" id="RJKX01000014">
    <property type="protein sequence ID" value="ROP91317.1"/>
    <property type="molecule type" value="Genomic_DNA"/>
</dbReference>
<dbReference type="GO" id="GO:0019346">
    <property type="term" value="P:transsulfuration"/>
    <property type="evidence" value="ECO:0007669"/>
    <property type="project" value="InterPro"/>
</dbReference>
<dbReference type="AlphaFoldDB" id="A0A3N1LIF9"/>
<dbReference type="OrthoDB" id="9790858at2"/>
<dbReference type="InterPro" id="IPR000277">
    <property type="entry name" value="Cys/Met-Metab_PyrdxlP-dep_enz"/>
</dbReference>
<dbReference type="GO" id="GO:0004123">
    <property type="term" value="F:cystathionine gamma-lyase activity"/>
    <property type="evidence" value="ECO:0007669"/>
    <property type="project" value="TreeGrafter"/>
</dbReference>
<dbReference type="Proteomes" id="UP000278222">
    <property type="component" value="Unassembled WGS sequence"/>
</dbReference>
<sequence>MRIETVAVHAGTEVDEGSQAVTPPIVLSTTFARDPDGSFPGGHIYTRSSNPNRAELEQAVAALEGGAAAAAFASGMAAIAGIFQSLEPGAHVLAPGDSYHGTVHVLRQVFDRWGLAFDFVDMRDPAAVAAAMRPSTRLLWIETPSNPMLHMVDIAALADLAHRHGAMAAVDNTWATPLLQRPLDHGCDLVMHSTTKYLGGHSDVLGGVVVTRRQDAFFERLLAVLRLGGAVPSPFDCWLIRRGIRTLPARMRVHCDNAEVVAQFLAGHPMVERVHYPGLPSHPGHDLARRQMRRFGGMLSFEVRGGRDAAMAVAAGVEIFARATSLGGVESLIEHRASIEGPDSKTPQSLLRVSVGLENAEDLVADLDHALSTLQ</sequence>
<dbReference type="PIRSF" id="PIRSF001434">
    <property type="entry name" value="CGS"/>
    <property type="match status" value="1"/>
</dbReference>
<evidence type="ECO:0000256" key="2">
    <source>
        <dbReference type="ARBA" id="ARBA00009077"/>
    </source>
</evidence>
<dbReference type="FunFam" id="3.40.640.10:FF:000009">
    <property type="entry name" value="Cystathionine gamma-synthase homolog"/>
    <property type="match status" value="1"/>
</dbReference>
<keyword evidence="7" id="KW-1185">Reference proteome</keyword>
<name>A0A3N1LIF9_9PROT</name>
<dbReference type="GO" id="GO:0005737">
    <property type="term" value="C:cytoplasm"/>
    <property type="evidence" value="ECO:0007669"/>
    <property type="project" value="TreeGrafter"/>
</dbReference>
<evidence type="ECO:0000256" key="3">
    <source>
        <dbReference type="ARBA" id="ARBA00022898"/>
    </source>
</evidence>
<dbReference type="CDD" id="cd00614">
    <property type="entry name" value="CGS_like"/>
    <property type="match status" value="1"/>
</dbReference>
<dbReference type="PROSITE" id="PS00868">
    <property type="entry name" value="CYS_MET_METAB_PP"/>
    <property type="match status" value="1"/>
</dbReference>
<protein>
    <submittedName>
        <fullName evidence="6">Cystathionine gamma-synthase</fullName>
    </submittedName>
</protein>
<comment type="caution">
    <text evidence="6">The sequence shown here is derived from an EMBL/GenBank/DDBJ whole genome shotgun (WGS) entry which is preliminary data.</text>
</comment>
<accession>A0A3N1LIF9</accession>